<keyword evidence="3" id="KW-1185">Reference proteome</keyword>
<dbReference type="AlphaFoldDB" id="A0A7Y0ETA7"/>
<evidence type="ECO:0000313" key="2">
    <source>
        <dbReference type="EMBL" id="NMM96020.1"/>
    </source>
</evidence>
<gene>
    <name evidence="2" type="ORF">G1C98_0756</name>
</gene>
<dbReference type="RefSeq" id="WP_169079432.1">
    <property type="nucleotide sequence ID" value="NZ_JAAIIF010000008.1"/>
</dbReference>
<comment type="caution">
    <text evidence="2">The sequence shown here is derived from an EMBL/GenBank/DDBJ whole genome shotgun (WGS) entry which is preliminary data.</text>
</comment>
<dbReference type="Proteomes" id="UP000529710">
    <property type="component" value="Unassembled WGS sequence"/>
</dbReference>
<keyword evidence="1" id="KW-0472">Membrane</keyword>
<feature type="transmembrane region" description="Helical" evidence="1">
    <location>
        <begin position="35"/>
        <end position="55"/>
    </location>
</feature>
<name>A0A7Y0ETA7_9BIFI</name>
<reference evidence="2 3" key="1">
    <citation type="submission" date="2020-02" db="EMBL/GenBank/DDBJ databases">
        <title>Characterization of phylogenetic diversity of novel bifidobacterial species isolated in Czech ZOOs.</title>
        <authorList>
            <person name="Lugli G.A."/>
            <person name="Vera N.B."/>
            <person name="Ventura M."/>
        </authorList>
    </citation>
    <scope>NUCLEOTIDE SEQUENCE [LARGE SCALE GENOMIC DNA]</scope>
    <source>
        <strain evidence="2 3">DSM 109960</strain>
    </source>
</reference>
<keyword evidence="1" id="KW-0812">Transmembrane</keyword>
<keyword evidence="1" id="KW-1133">Transmembrane helix</keyword>
<organism evidence="2 3">
    <name type="scientific">Bifidobacterium erythrocebi</name>
    <dbReference type="NCBI Taxonomy" id="2675325"/>
    <lineage>
        <taxon>Bacteria</taxon>
        <taxon>Bacillati</taxon>
        <taxon>Actinomycetota</taxon>
        <taxon>Actinomycetes</taxon>
        <taxon>Bifidobacteriales</taxon>
        <taxon>Bifidobacteriaceae</taxon>
        <taxon>Bifidobacterium</taxon>
    </lineage>
</organism>
<evidence type="ECO:0000313" key="3">
    <source>
        <dbReference type="Proteomes" id="UP000529710"/>
    </source>
</evidence>
<feature type="transmembrane region" description="Helical" evidence="1">
    <location>
        <begin position="64"/>
        <end position="83"/>
    </location>
</feature>
<sequence>MKKPLSKSSITAIVLAILAIPLAFAKSAIASQFFCSILVDLSIVFALIGLITVFGTKKHGTRQLAVATAVLVAAVSIVLSMYVR</sequence>
<proteinExistence type="predicted"/>
<dbReference type="EMBL" id="JAAIIF010000008">
    <property type="protein sequence ID" value="NMM96020.1"/>
    <property type="molecule type" value="Genomic_DNA"/>
</dbReference>
<evidence type="ECO:0000256" key="1">
    <source>
        <dbReference type="SAM" id="Phobius"/>
    </source>
</evidence>
<protein>
    <submittedName>
        <fullName evidence="2">Uncharacterized protein</fullName>
    </submittedName>
</protein>
<accession>A0A7Y0ETA7</accession>